<feature type="transmembrane region" description="Helical" evidence="1">
    <location>
        <begin position="179"/>
        <end position="205"/>
    </location>
</feature>
<evidence type="ECO:0000313" key="3">
    <source>
        <dbReference type="Proteomes" id="UP000003786"/>
    </source>
</evidence>
<feature type="transmembrane region" description="Helical" evidence="1">
    <location>
        <begin position="95"/>
        <end position="114"/>
    </location>
</feature>
<dbReference type="GeneID" id="20713371"/>
<organism evidence="2 3">
    <name type="scientific">Theileria orientalis strain Shintoku</name>
    <dbReference type="NCBI Taxonomy" id="869250"/>
    <lineage>
        <taxon>Eukaryota</taxon>
        <taxon>Sar</taxon>
        <taxon>Alveolata</taxon>
        <taxon>Apicomplexa</taxon>
        <taxon>Aconoidasida</taxon>
        <taxon>Piroplasmida</taxon>
        <taxon>Theileriidae</taxon>
        <taxon>Theileria</taxon>
    </lineage>
</organism>
<feature type="transmembrane region" description="Helical" evidence="1">
    <location>
        <begin position="51"/>
        <end position="74"/>
    </location>
</feature>
<keyword evidence="1" id="KW-0812">Transmembrane</keyword>
<proteinExistence type="predicted"/>
<name>J4C2N4_THEOR</name>
<evidence type="ECO:0000313" key="2">
    <source>
        <dbReference type="EMBL" id="BAM38996.1"/>
    </source>
</evidence>
<evidence type="ECO:0000256" key="1">
    <source>
        <dbReference type="SAM" id="Phobius"/>
    </source>
</evidence>
<keyword evidence="3" id="KW-1185">Reference proteome</keyword>
<feature type="transmembrane region" description="Helical" evidence="1">
    <location>
        <begin position="267"/>
        <end position="287"/>
    </location>
</feature>
<dbReference type="AlphaFoldDB" id="J4C2N4"/>
<accession>J4C2N4</accession>
<dbReference type="Proteomes" id="UP000003786">
    <property type="component" value="Chromosome 1"/>
</dbReference>
<gene>
    <name evidence="2" type="ORF">TOT_010000461</name>
</gene>
<keyword evidence="1" id="KW-0472">Membrane</keyword>
<feature type="transmembrane region" description="Helical" evidence="1">
    <location>
        <begin position="226"/>
        <end position="247"/>
    </location>
</feature>
<dbReference type="VEuPathDB" id="PiroplasmaDB:TOT_010000461"/>
<feature type="transmembrane region" description="Helical" evidence="1">
    <location>
        <begin position="120"/>
        <end position="144"/>
    </location>
</feature>
<protein>
    <submittedName>
        <fullName evidence="2">Uncharacterized protein</fullName>
    </submittedName>
</protein>
<reference evidence="2 3" key="1">
    <citation type="journal article" date="2012" name="MBio">
        <title>Comparative genome analysis of three eukaryotic parasites with differing abilities to transform leukocytes reveals key mediators of Theileria-induced leukocyte transformation.</title>
        <authorList>
            <person name="Hayashida K."/>
            <person name="Hara Y."/>
            <person name="Abe T."/>
            <person name="Yamasaki C."/>
            <person name="Toyoda A."/>
            <person name="Kosuge T."/>
            <person name="Suzuki Y."/>
            <person name="Sato Y."/>
            <person name="Kawashima S."/>
            <person name="Katayama T."/>
            <person name="Wakaguri H."/>
            <person name="Inoue N."/>
            <person name="Homma K."/>
            <person name="Tada-Umezaki M."/>
            <person name="Yagi Y."/>
            <person name="Fujii Y."/>
            <person name="Habara T."/>
            <person name="Kanehisa M."/>
            <person name="Watanabe H."/>
            <person name="Ito K."/>
            <person name="Gojobori T."/>
            <person name="Sugawara H."/>
            <person name="Imanishi T."/>
            <person name="Weir W."/>
            <person name="Gardner M."/>
            <person name="Pain A."/>
            <person name="Shiels B."/>
            <person name="Hattori M."/>
            <person name="Nene V."/>
            <person name="Sugimoto C."/>
        </authorList>
    </citation>
    <scope>NUCLEOTIDE SEQUENCE [LARGE SCALE GENOMIC DNA]</scope>
    <source>
        <strain evidence="2 3">Shintoku</strain>
    </source>
</reference>
<sequence>MSEQSPGNDSTACKLIAALVALSSHLIIHQIDVTSANFSIAFYIPLNNISVYLTKLYSLRFTLIVLGTLTELAISECSKVMDPGDDIRIRRWFSVWSFAGVLLVRIILIVVMYTTSDLAYFVYMVLGVEAYFVGLFHTSFIGIVPEHSLIVALSDDTSRLLVLLLQFILRLTIYDRPLLMIKLQMIVCAAVTIAALAAWIFYHEFEVISTGYFKRKKPESKPPTMPFFRTLADAFSPLAMIVVSSMIKDFLFPNLLPYALLSKFRWNFVTVMASILKLIGPIILFSLEL</sequence>
<keyword evidence="1" id="KW-1133">Transmembrane helix</keyword>
<dbReference type="RefSeq" id="XP_009689297.1">
    <property type="nucleotide sequence ID" value="XM_009691002.1"/>
</dbReference>
<dbReference type="KEGG" id="tot:TOT_010000461"/>
<dbReference type="EMBL" id="AP011946">
    <property type="protein sequence ID" value="BAM38996.1"/>
    <property type="molecule type" value="Genomic_DNA"/>
</dbReference>